<dbReference type="OrthoDB" id="428577at2"/>
<evidence type="ECO:0000256" key="1">
    <source>
        <dbReference type="ARBA" id="ARBA00022801"/>
    </source>
</evidence>
<dbReference type="GO" id="GO:0052757">
    <property type="term" value="F:chondroitin hydrolase activity"/>
    <property type="evidence" value="ECO:0007669"/>
    <property type="project" value="TreeGrafter"/>
</dbReference>
<dbReference type="PANTHER" id="PTHR36845:SF1">
    <property type="entry name" value="HYDROLASE, PUTATIVE (AFU_ORTHOLOGUE AFUA_7G05090)-RELATED"/>
    <property type="match status" value="1"/>
</dbReference>
<reference evidence="4 5" key="1">
    <citation type="submission" date="2019-06" db="EMBL/GenBank/DDBJ databases">
        <title>Sorghum-associated microbial communities from plants grown in Nebraska, USA.</title>
        <authorList>
            <person name="Schachtman D."/>
        </authorList>
    </citation>
    <scope>NUCLEOTIDE SEQUENCE [LARGE SCALE GENOMIC DNA]</scope>
    <source>
        <strain evidence="4 5">1209</strain>
    </source>
</reference>
<keyword evidence="1 4" id="KW-0378">Hydrolase</keyword>
<evidence type="ECO:0000256" key="3">
    <source>
        <dbReference type="SAM" id="SignalP"/>
    </source>
</evidence>
<name>A0A561Q5L9_9BACT</name>
<proteinExistence type="inferred from homology"/>
<evidence type="ECO:0000313" key="5">
    <source>
        <dbReference type="Proteomes" id="UP000320811"/>
    </source>
</evidence>
<keyword evidence="5" id="KW-1185">Reference proteome</keyword>
<dbReference type="InterPro" id="IPR052369">
    <property type="entry name" value="UG_Glycosaminoglycan_Hydrolase"/>
</dbReference>
<dbReference type="Gene3D" id="1.50.10.10">
    <property type="match status" value="1"/>
</dbReference>
<sequence length="398" mass="45047">MKKNLFFTVLLLPVLMVQTYAQSGKADKALLAKADATLQFAARQYKLMMTHVPDGVLPRTTDTKDGSLMTSNSGWWTSGFYPGTTWYLYEYTKDPAFKAEALKRMELVKKEQFNTHTHDLGFMMYCPFGNALRITKDTAYKSILLTSARSLSSRFNPTVGCIKSWDHGTWKFPVIIDNMMNLELLNWATRESGDPQFAKIARTHANTTIKNHFRPDYSSYHVVDYDPATGAVHERKTHQGAADSSAWSRGQAWGLYGYTMMYRDTKDKTYLEQARHIANYILNNPEMPADGVPYWDYDAPGIPNAPRDVSAAAVAASALLELSGYTNKADGKRYWNAAEKMLNSLCSPAYLAKEGENNDFILMHSVGSLPHKSEVDVPLTYADYYFVEALLRYKQWAK</sequence>
<dbReference type="SUPFAM" id="SSF48208">
    <property type="entry name" value="Six-hairpin glycosidases"/>
    <property type="match status" value="1"/>
</dbReference>
<dbReference type="GO" id="GO:0000272">
    <property type="term" value="P:polysaccharide catabolic process"/>
    <property type="evidence" value="ECO:0007669"/>
    <property type="project" value="TreeGrafter"/>
</dbReference>
<gene>
    <name evidence="4" type="ORF">FHW36_1011593</name>
</gene>
<dbReference type="Proteomes" id="UP000320811">
    <property type="component" value="Unassembled WGS sequence"/>
</dbReference>
<organism evidence="4 5">
    <name type="scientific">Chitinophaga polysaccharea</name>
    <dbReference type="NCBI Taxonomy" id="1293035"/>
    <lineage>
        <taxon>Bacteria</taxon>
        <taxon>Pseudomonadati</taxon>
        <taxon>Bacteroidota</taxon>
        <taxon>Chitinophagia</taxon>
        <taxon>Chitinophagales</taxon>
        <taxon>Chitinophagaceae</taxon>
        <taxon>Chitinophaga</taxon>
    </lineage>
</organism>
<dbReference type="PANTHER" id="PTHR36845">
    <property type="entry name" value="HYDROLASE, PUTATIVE (AFU_ORTHOLOGUE AFUA_7G05090)-RELATED"/>
    <property type="match status" value="1"/>
</dbReference>
<dbReference type="InterPro" id="IPR008928">
    <property type="entry name" value="6-hairpin_glycosidase_sf"/>
</dbReference>
<dbReference type="InterPro" id="IPR012341">
    <property type="entry name" value="6hp_glycosidase-like_sf"/>
</dbReference>
<dbReference type="AlphaFoldDB" id="A0A561Q5L9"/>
<feature type="chain" id="PRO_5021857160" evidence="3">
    <location>
        <begin position="22"/>
        <end position="398"/>
    </location>
</feature>
<comment type="caution">
    <text evidence="4">The sequence shown here is derived from an EMBL/GenBank/DDBJ whole genome shotgun (WGS) entry which is preliminary data.</text>
</comment>
<keyword evidence="3" id="KW-0732">Signal</keyword>
<dbReference type="EMBL" id="VIWO01000001">
    <property type="protein sequence ID" value="TWF45662.1"/>
    <property type="molecule type" value="Genomic_DNA"/>
</dbReference>
<feature type="signal peptide" evidence="3">
    <location>
        <begin position="1"/>
        <end position="21"/>
    </location>
</feature>
<dbReference type="RefSeq" id="WP_145665010.1">
    <property type="nucleotide sequence ID" value="NZ_VIWO01000001.1"/>
</dbReference>
<accession>A0A561Q5L9</accession>
<evidence type="ECO:0000256" key="2">
    <source>
        <dbReference type="ARBA" id="ARBA00038358"/>
    </source>
</evidence>
<comment type="similarity">
    <text evidence="2">Belongs to the glycosyl hydrolase 88 family.</text>
</comment>
<evidence type="ECO:0000313" key="4">
    <source>
        <dbReference type="EMBL" id="TWF45662.1"/>
    </source>
</evidence>
<protein>
    <submittedName>
        <fullName evidence="4">Glycosyl hydrolase family 88</fullName>
    </submittedName>
</protein>